<gene>
    <name evidence="1" type="ORF">HELGO_WM56447</name>
</gene>
<sequence length="135" mass="15430">MQRQKMGNNNIENFWNTFEANKELESKELLALLNKEIKNYSTGLYVELSSSTTPKNLIITAHGIKIHFAHVYELIAAAPSVENWTFSAGRPSLGESFNFVMDGLEIKFEDITFMPLDSADFPDDLAIRLYHHDYV</sequence>
<organism evidence="1">
    <name type="scientific">uncultured Sulfurovum sp</name>
    <dbReference type="NCBI Taxonomy" id="269237"/>
    <lineage>
        <taxon>Bacteria</taxon>
        <taxon>Pseudomonadati</taxon>
        <taxon>Campylobacterota</taxon>
        <taxon>Epsilonproteobacteria</taxon>
        <taxon>Campylobacterales</taxon>
        <taxon>Sulfurovaceae</taxon>
        <taxon>Sulfurovum</taxon>
        <taxon>environmental samples</taxon>
    </lineage>
</organism>
<accession>A0A6S6TQ60</accession>
<protein>
    <submittedName>
        <fullName evidence="1">Uncharacterized protein</fullName>
    </submittedName>
</protein>
<dbReference type="EMBL" id="CACVAP010000088">
    <property type="protein sequence ID" value="CAA6818053.1"/>
    <property type="molecule type" value="Genomic_DNA"/>
</dbReference>
<evidence type="ECO:0000313" key="1">
    <source>
        <dbReference type="EMBL" id="CAA6818053.1"/>
    </source>
</evidence>
<reference evidence="1" key="1">
    <citation type="submission" date="2020-01" db="EMBL/GenBank/DDBJ databases">
        <authorList>
            <person name="Meier V. D."/>
            <person name="Meier V D."/>
        </authorList>
    </citation>
    <scope>NUCLEOTIDE SEQUENCE</scope>
    <source>
        <strain evidence="1">HLG_WM_MAG_06</strain>
    </source>
</reference>
<dbReference type="AlphaFoldDB" id="A0A6S6TQ60"/>
<proteinExistence type="predicted"/>
<name>A0A6S6TQ60_9BACT</name>
<feature type="non-terminal residue" evidence="1">
    <location>
        <position position="135"/>
    </location>
</feature>